<organism evidence="1 2">
    <name type="scientific">Phocaeicola coprocola DSM 17136</name>
    <dbReference type="NCBI Taxonomy" id="470145"/>
    <lineage>
        <taxon>Bacteria</taxon>
        <taxon>Pseudomonadati</taxon>
        <taxon>Bacteroidota</taxon>
        <taxon>Bacteroidia</taxon>
        <taxon>Bacteroidales</taxon>
        <taxon>Bacteroidaceae</taxon>
        <taxon>Phocaeicola</taxon>
    </lineage>
</organism>
<evidence type="ECO:0000313" key="2">
    <source>
        <dbReference type="Proteomes" id="UP000003146"/>
    </source>
</evidence>
<dbReference type="EMBL" id="ABIY02000077">
    <property type="protein sequence ID" value="EDV01452.1"/>
    <property type="molecule type" value="Genomic_DNA"/>
</dbReference>
<accession>B3JI28</accession>
<dbReference type="PROSITE" id="PS51257">
    <property type="entry name" value="PROKAR_LIPOPROTEIN"/>
    <property type="match status" value="1"/>
</dbReference>
<evidence type="ECO:0000313" key="1">
    <source>
        <dbReference type="EMBL" id="EDV01452.1"/>
    </source>
</evidence>
<dbReference type="STRING" id="470145.BACCOP_01540"/>
<evidence type="ECO:0007829" key="3">
    <source>
        <dbReference type="PDB" id="5JMB"/>
    </source>
</evidence>
<dbReference type="HOGENOM" id="CLU_448821_0_0_10"/>
<reference evidence="1 2" key="1">
    <citation type="submission" date="2008-04" db="EMBL/GenBank/DDBJ databases">
        <title>Draft genome sequence of Bacteroides coprocola (DSM 17136).</title>
        <authorList>
            <person name="Sudarsanam P."/>
            <person name="Ley R."/>
            <person name="Guruge J."/>
            <person name="Turnbaugh P.J."/>
            <person name="Mahowald M."/>
            <person name="Liep D."/>
            <person name="Gordon J."/>
        </authorList>
    </citation>
    <scope>NUCLEOTIDE SEQUENCE [LARGE SCALE GENOMIC DNA]</scope>
    <source>
        <strain evidence="1 2">DSM 17136</strain>
    </source>
</reference>
<dbReference type="Proteomes" id="UP000003146">
    <property type="component" value="Unassembled WGS sequence"/>
</dbReference>
<dbReference type="SMR" id="B3JI28"/>
<dbReference type="PDBsum" id="5JMB"/>
<gene>
    <name evidence="1" type="ORF">BACCOP_01540</name>
</gene>
<dbReference type="eggNOG" id="ENOG502Z91V">
    <property type="taxonomic scope" value="Bacteria"/>
</dbReference>
<comment type="caution">
    <text evidence="1">The sequence shown here is derived from an EMBL/GenBank/DDBJ whole genome shotgun (WGS) entry which is preliminary data.</text>
</comment>
<keyword evidence="3" id="KW-0002">3D-structure</keyword>
<reference evidence="1 2" key="2">
    <citation type="submission" date="2008-04" db="EMBL/GenBank/DDBJ databases">
        <authorList>
            <person name="Fulton L."/>
            <person name="Clifton S."/>
            <person name="Fulton B."/>
            <person name="Xu J."/>
            <person name="Minx P."/>
            <person name="Pepin K.H."/>
            <person name="Johnson M."/>
            <person name="Thiruvilangam P."/>
            <person name="Bhonagiri V."/>
            <person name="Nash W.E."/>
            <person name="Mardis E.R."/>
            <person name="Wilson R.K."/>
        </authorList>
    </citation>
    <scope>NUCLEOTIDE SEQUENCE [LARGE SCALE GENOMIC DNA]</scope>
    <source>
        <strain evidence="1 2">DSM 17136</strain>
    </source>
</reference>
<name>B3JI28_9BACT</name>
<dbReference type="PDB" id="5JMB">
    <property type="method" value="X-ray"/>
    <property type="resolution" value="2.05 A"/>
    <property type="chains" value="A/B=43-133"/>
</dbReference>
<reference evidence="3" key="3">
    <citation type="submission" date="2016-04" db="PDB data bank">
        <title>The Crystal structure of the N-terminal domain of a novel cellulases from Bacteroides coprocola (CASP target).</title>
        <authorList>
            <person name="Tan K."/>
            <person name="Gu M."/>
            <person name="Jedrzejczak R."/>
            <person name="Joachimiak A."/>
        </authorList>
    </citation>
    <scope>X-RAY CRYSTALLOGRAPHY (2.05 ANGSTROMS) OF 43-133</scope>
</reference>
<proteinExistence type="evidence at protein level"/>
<dbReference type="AlphaFoldDB" id="B3JI28"/>
<protein>
    <submittedName>
        <fullName evidence="1">Uncharacterized protein</fullName>
    </submittedName>
</protein>
<sequence>MELKTQEVMKKLISKLYTAWLIITVGLFSACTPDSFELEGKDVTVDDLVEGIAFSITHDSENPNIVYLKSLMPSSYQVCWQHPQGRSQEREVTLQMPFEGKYEVTFGVQTRGGIVYGNPATFTIDSFCADFVNDDLWTYLTGGVNNEKVWIFDNGSYGYAAGEMTYADPSTTVEWNNWSANWDPGVGHTGDDAIWESTMTFGLKGGANVTVYNSSSKETASGTFMLNTSNHTITFTDCELLHTPSWSDRSTNWSRDLKLLELDENHMRIGVMRDNSEGPWWLIWNFVSKEYADNYVPEDKPDPEPALPDGWEDMVSEVVTSKIKWTMSADVPFDWANLDGSLMNNFTAGNYPDWATPVSGLDQLSMTLDSKTMTYEFAMPDGTTASGTYTLDEKGIYTFSGNVPSYHIGGGDIMFGADGNNQLRILSIESAAGNVMGMWVGARSAEKDEYQAYHFIPNAGGGTSQPEATSIAVDNSKLVWGHLETDKNNFRIELYNMYGETASASPIDPASIVFDYSMELTFTISGLTGDAATKEYNAGLMCTADGWWPAYSGTSDVKVKGDGTYTIKMKPEAAYNGVIVFVIDIFDMFSDIADLDAVNVTIDSLKIL</sequence>